<evidence type="ECO:0000313" key="6">
    <source>
        <dbReference type="Proteomes" id="UP000218151"/>
    </source>
</evidence>
<keyword evidence="2" id="KW-0238">DNA-binding</keyword>
<dbReference type="OrthoDB" id="528805at2"/>
<dbReference type="EMBL" id="NSLI01000001">
    <property type="protein sequence ID" value="PAX09715.1"/>
    <property type="molecule type" value="Genomic_DNA"/>
</dbReference>
<dbReference type="Pfam" id="PF00717">
    <property type="entry name" value="Peptidase_S24"/>
    <property type="match status" value="1"/>
</dbReference>
<keyword evidence="3" id="KW-0804">Transcription</keyword>
<dbReference type="InterPro" id="IPR015927">
    <property type="entry name" value="Peptidase_S24_S26A/B/C"/>
</dbReference>
<dbReference type="Gene3D" id="2.10.109.10">
    <property type="entry name" value="Umud Fragment, subunit A"/>
    <property type="match status" value="1"/>
</dbReference>
<organism evidence="5 6">
    <name type="scientific">Sphingomonas lenta</name>
    <dbReference type="NCBI Taxonomy" id="1141887"/>
    <lineage>
        <taxon>Bacteria</taxon>
        <taxon>Pseudomonadati</taxon>
        <taxon>Pseudomonadota</taxon>
        <taxon>Alphaproteobacteria</taxon>
        <taxon>Sphingomonadales</taxon>
        <taxon>Sphingomonadaceae</taxon>
        <taxon>Sphingomonas</taxon>
    </lineage>
</organism>
<dbReference type="InterPro" id="IPR039418">
    <property type="entry name" value="LexA-like"/>
</dbReference>
<dbReference type="PANTHER" id="PTHR40661">
    <property type="match status" value="1"/>
</dbReference>
<dbReference type="AlphaFoldDB" id="A0A2A2SKG1"/>
<accession>A0A2A2SKG1</accession>
<comment type="caution">
    <text evidence="5">The sequence shown here is derived from an EMBL/GenBank/DDBJ whole genome shotgun (WGS) entry which is preliminary data.</text>
</comment>
<evidence type="ECO:0000256" key="1">
    <source>
        <dbReference type="ARBA" id="ARBA00023015"/>
    </source>
</evidence>
<dbReference type="Proteomes" id="UP000218151">
    <property type="component" value="Unassembled WGS sequence"/>
</dbReference>
<reference evidence="6" key="1">
    <citation type="submission" date="2017-09" db="EMBL/GenBank/DDBJ databases">
        <authorList>
            <person name="Feng G."/>
            <person name="Zhu H."/>
        </authorList>
    </citation>
    <scope>NUCLEOTIDE SEQUENCE [LARGE SCALE GENOMIC DNA]</scope>
    <source>
        <strain evidence="6">1PNM-20</strain>
    </source>
</reference>
<dbReference type="PANTHER" id="PTHR40661:SF3">
    <property type="entry name" value="FELS-1 PROPHAGE TRANSCRIPTIONAL REGULATOR"/>
    <property type="match status" value="1"/>
</dbReference>
<evidence type="ECO:0000259" key="4">
    <source>
        <dbReference type="Pfam" id="PF00717"/>
    </source>
</evidence>
<gene>
    <name evidence="5" type="ORF">CKY28_03010</name>
</gene>
<proteinExistence type="predicted"/>
<dbReference type="GO" id="GO:0003677">
    <property type="term" value="F:DNA binding"/>
    <property type="evidence" value="ECO:0007669"/>
    <property type="project" value="UniProtKB-KW"/>
</dbReference>
<evidence type="ECO:0000256" key="3">
    <source>
        <dbReference type="ARBA" id="ARBA00023163"/>
    </source>
</evidence>
<protein>
    <submittedName>
        <fullName evidence="5">Peptidase S24</fullName>
    </submittedName>
</protein>
<evidence type="ECO:0000313" key="5">
    <source>
        <dbReference type="EMBL" id="PAX09715.1"/>
    </source>
</evidence>
<dbReference type="CDD" id="cd06529">
    <property type="entry name" value="S24_LexA-like"/>
    <property type="match status" value="1"/>
</dbReference>
<keyword evidence="1" id="KW-0805">Transcription regulation</keyword>
<feature type="domain" description="Peptidase S24/S26A/S26B/S26C" evidence="4">
    <location>
        <begin position="84"/>
        <end position="199"/>
    </location>
</feature>
<evidence type="ECO:0000256" key="2">
    <source>
        <dbReference type="ARBA" id="ARBA00023125"/>
    </source>
</evidence>
<dbReference type="SUPFAM" id="SSF51306">
    <property type="entry name" value="LexA/Signal peptidase"/>
    <property type="match status" value="1"/>
</dbReference>
<sequence>MEDEDPRTALMRAAGARGISLAALSSAIRRNPAYLHQFVTRGSPRALAEGDRRTLAAMLDVSERALGGPPGPEPAFVLPRLDVQASAGPGAYADSDLVLGVDAVDPTLARALKLTPGQAGLITVRGDSMEPQLNDGDQLIVDTSDRRPGKTARVYVIRVDGALMVKRVRAGRGKLEVTSDNPDAPPVPDLAVEVVGRVVWRMGAPR</sequence>
<dbReference type="InterPro" id="IPR036286">
    <property type="entry name" value="LexA/Signal_pep-like_sf"/>
</dbReference>
<name>A0A2A2SKG1_9SPHN</name>
<keyword evidence="6" id="KW-1185">Reference proteome</keyword>